<dbReference type="PROSITE" id="PS00028">
    <property type="entry name" value="ZINC_FINGER_C2H2_1"/>
    <property type="match status" value="2"/>
</dbReference>
<organism evidence="3 4">
    <name type="scientific">Bugula neritina</name>
    <name type="common">Brown bryozoan</name>
    <name type="synonym">Sertularia neritina</name>
    <dbReference type="NCBI Taxonomy" id="10212"/>
    <lineage>
        <taxon>Eukaryota</taxon>
        <taxon>Metazoa</taxon>
        <taxon>Spiralia</taxon>
        <taxon>Lophotrochozoa</taxon>
        <taxon>Bryozoa</taxon>
        <taxon>Gymnolaemata</taxon>
        <taxon>Cheilostomatida</taxon>
        <taxon>Flustrina</taxon>
        <taxon>Buguloidea</taxon>
        <taxon>Bugulidae</taxon>
        <taxon>Bugula</taxon>
    </lineage>
</organism>
<proteinExistence type="predicted"/>
<evidence type="ECO:0000256" key="1">
    <source>
        <dbReference type="PROSITE-ProRule" id="PRU00042"/>
    </source>
</evidence>
<keyword evidence="4" id="KW-1185">Reference proteome</keyword>
<protein>
    <recommendedName>
        <fullName evidence="2">C2H2-type domain-containing protein</fullName>
    </recommendedName>
</protein>
<dbReference type="AlphaFoldDB" id="A0A7J7KFP5"/>
<evidence type="ECO:0000259" key="2">
    <source>
        <dbReference type="PROSITE" id="PS50157"/>
    </source>
</evidence>
<dbReference type="InterPro" id="IPR013087">
    <property type="entry name" value="Znf_C2H2_type"/>
</dbReference>
<dbReference type="InterPro" id="IPR036236">
    <property type="entry name" value="Znf_C2H2_sf"/>
</dbReference>
<keyword evidence="1" id="KW-0863">Zinc-finger</keyword>
<dbReference type="EMBL" id="VXIV02000634">
    <property type="protein sequence ID" value="KAF6037023.1"/>
    <property type="molecule type" value="Genomic_DNA"/>
</dbReference>
<evidence type="ECO:0000313" key="4">
    <source>
        <dbReference type="Proteomes" id="UP000593567"/>
    </source>
</evidence>
<keyword evidence="1" id="KW-0479">Metal-binding</keyword>
<dbReference type="Proteomes" id="UP000593567">
    <property type="component" value="Unassembled WGS sequence"/>
</dbReference>
<sequence>MDVMSQFMDVITTFKCKTKPPELAVGEGAEAQTAAILAGLVDETGNTGSYIAGSNIQPVNIQKFVNGNPTEQVVYLDSGENQSQVFLNKNSALDSKGAFICGSCHSSFEDVEKCKKHMVEAHKLEIGVISDSPAAIVLDLDFSSQTENTGDPAATLLSVRKDADTIISGREERPDGKVSMSTQVVRKKVGRKSKAELEELAKKDSRQPLVSMELASDQAPPTASDVTDNEVDTEIVYTEKTNTNVTYVEIEIPGKRKRRAPRHLRNDYLIPRRTKDMTDSQFYGRRRSSSPLQRSLDYPFKCDQCRARFVKEDHLLYHNMTHSKEVDENGHPFFICPETECKEGAQFKTLVWVEFKQHAWKEHSVRRVIAKIVWILLTQ</sequence>
<dbReference type="SUPFAM" id="SSF57667">
    <property type="entry name" value="beta-beta-alpha zinc fingers"/>
    <property type="match status" value="1"/>
</dbReference>
<name>A0A7J7KFP5_BUGNE</name>
<accession>A0A7J7KFP5</accession>
<dbReference type="Gene3D" id="3.30.160.60">
    <property type="entry name" value="Classic Zinc Finger"/>
    <property type="match status" value="1"/>
</dbReference>
<keyword evidence="1" id="KW-0862">Zinc</keyword>
<feature type="domain" description="C2H2-type" evidence="2">
    <location>
        <begin position="300"/>
        <end position="327"/>
    </location>
</feature>
<dbReference type="GO" id="GO:0008270">
    <property type="term" value="F:zinc ion binding"/>
    <property type="evidence" value="ECO:0007669"/>
    <property type="project" value="UniProtKB-KW"/>
</dbReference>
<reference evidence="3" key="1">
    <citation type="submission" date="2020-06" db="EMBL/GenBank/DDBJ databases">
        <title>Draft genome of Bugula neritina, a colonial animal packing powerful symbionts and potential medicines.</title>
        <authorList>
            <person name="Rayko M."/>
        </authorList>
    </citation>
    <scope>NUCLEOTIDE SEQUENCE [LARGE SCALE GENOMIC DNA]</scope>
    <source>
        <strain evidence="3">Kwan_BN1</strain>
    </source>
</reference>
<dbReference type="PROSITE" id="PS50157">
    <property type="entry name" value="ZINC_FINGER_C2H2_2"/>
    <property type="match status" value="1"/>
</dbReference>
<comment type="caution">
    <text evidence="3">The sequence shown here is derived from an EMBL/GenBank/DDBJ whole genome shotgun (WGS) entry which is preliminary data.</text>
</comment>
<gene>
    <name evidence="3" type="ORF">EB796_004667</name>
</gene>
<dbReference type="SMART" id="SM00355">
    <property type="entry name" value="ZnF_C2H2"/>
    <property type="match status" value="2"/>
</dbReference>
<evidence type="ECO:0000313" key="3">
    <source>
        <dbReference type="EMBL" id="KAF6037023.1"/>
    </source>
</evidence>